<feature type="domain" description="Ig-like" evidence="1">
    <location>
        <begin position="34"/>
        <end position="83"/>
    </location>
</feature>
<organism evidence="2 3">
    <name type="scientific">Eumeta variegata</name>
    <name type="common">Bagworm moth</name>
    <name type="synonym">Eumeta japonica</name>
    <dbReference type="NCBI Taxonomy" id="151549"/>
    <lineage>
        <taxon>Eukaryota</taxon>
        <taxon>Metazoa</taxon>
        <taxon>Ecdysozoa</taxon>
        <taxon>Arthropoda</taxon>
        <taxon>Hexapoda</taxon>
        <taxon>Insecta</taxon>
        <taxon>Pterygota</taxon>
        <taxon>Neoptera</taxon>
        <taxon>Endopterygota</taxon>
        <taxon>Lepidoptera</taxon>
        <taxon>Glossata</taxon>
        <taxon>Ditrysia</taxon>
        <taxon>Tineoidea</taxon>
        <taxon>Psychidae</taxon>
        <taxon>Oiketicinae</taxon>
        <taxon>Eumeta</taxon>
    </lineage>
</organism>
<comment type="caution">
    <text evidence="2">The sequence shown here is derived from an EMBL/GenBank/DDBJ whole genome shotgun (WGS) entry which is preliminary data.</text>
</comment>
<dbReference type="OrthoDB" id="7484977at2759"/>
<name>A0A4C1SH04_EUMVA</name>
<dbReference type="PROSITE" id="PS50835">
    <property type="entry name" value="IG_LIKE"/>
    <property type="match status" value="1"/>
</dbReference>
<gene>
    <name evidence="2" type="primary">IGSF10</name>
    <name evidence="2" type="ORF">EVAR_73143_1</name>
</gene>
<proteinExistence type="predicted"/>
<feature type="non-terminal residue" evidence="2">
    <location>
        <position position="83"/>
    </location>
</feature>
<accession>A0A4C1SH04</accession>
<evidence type="ECO:0000313" key="2">
    <source>
        <dbReference type="EMBL" id="GBP01439.1"/>
    </source>
</evidence>
<sequence>MNVQAEDTGKYYCEIITTHGKSVQVHAIEVQYAPRIFTTPSGFIELPVGAILEVICEAEGVPQPAITWTHNNQTVIDYLREIV</sequence>
<keyword evidence="3" id="KW-1185">Reference proteome</keyword>
<dbReference type="InterPro" id="IPR007110">
    <property type="entry name" value="Ig-like_dom"/>
</dbReference>
<dbReference type="SUPFAM" id="SSF48726">
    <property type="entry name" value="Immunoglobulin"/>
    <property type="match status" value="1"/>
</dbReference>
<dbReference type="Gene3D" id="2.60.40.10">
    <property type="entry name" value="Immunoglobulins"/>
    <property type="match status" value="1"/>
</dbReference>
<dbReference type="STRING" id="151549.A0A4C1SH04"/>
<dbReference type="InterPro" id="IPR036179">
    <property type="entry name" value="Ig-like_dom_sf"/>
</dbReference>
<dbReference type="Proteomes" id="UP000299102">
    <property type="component" value="Unassembled WGS sequence"/>
</dbReference>
<evidence type="ECO:0000259" key="1">
    <source>
        <dbReference type="PROSITE" id="PS50835"/>
    </source>
</evidence>
<dbReference type="EMBL" id="BGZK01006939">
    <property type="protein sequence ID" value="GBP01439.1"/>
    <property type="molecule type" value="Genomic_DNA"/>
</dbReference>
<protein>
    <submittedName>
        <fullName evidence="2">Immunoglobulin superfamily member 10</fullName>
    </submittedName>
</protein>
<evidence type="ECO:0000313" key="3">
    <source>
        <dbReference type="Proteomes" id="UP000299102"/>
    </source>
</evidence>
<dbReference type="AlphaFoldDB" id="A0A4C1SH04"/>
<dbReference type="InterPro" id="IPR013783">
    <property type="entry name" value="Ig-like_fold"/>
</dbReference>
<reference evidence="2 3" key="1">
    <citation type="journal article" date="2019" name="Commun. Biol.">
        <title>The bagworm genome reveals a unique fibroin gene that provides high tensile strength.</title>
        <authorList>
            <person name="Kono N."/>
            <person name="Nakamura H."/>
            <person name="Ohtoshi R."/>
            <person name="Tomita M."/>
            <person name="Numata K."/>
            <person name="Arakawa K."/>
        </authorList>
    </citation>
    <scope>NUCLEOTIDE SEQUENCE [LARGE SCALE GENOMIC DNA]</scope>
</reference>